<evidence type="ECO:0000256" key="1">
    <source>
        <dbReference type="SAM" id="MobiDB-lite"/>
    </source>
</evidence>
<evidence type="ECO:0000313" key="3">
    <source>
        <dbReference type="Proteomes" id="UP001519332"/>
    </source>
</evidence>
<feature type="region of interest" description="Disordered" evidence="1">
    <location>
        <begin position="31"/>
        <end position="50"/>
    </location>
</feature>
<keyword evidence="3" id="KW-1185">Reference proteome</keyword>
<organism evidence="2 3">
    <name type="scientific">Kibdelosporangium banguiense</name>
    <dbReference type="NCBI Taxonomy" id="1365924"/>
    <lineage>
        <taxon>Bacteria</taxon>
        <taxon>Bacillati</taxon>
        <taxon>Actinomycetota</taxon>
        <taxon>Actinomycetes</taxon>
        <taxon>Pseudonocardiales</taxon>
        <taxon>Pseudonocardiaceae</taxon>
        <taxon>Kibdelosporangium</taxon>
    </lineage>
</organism>
<proteinExistence type="predicted"/>
<protein>
    <recommendedName>
        <fullName evidence="4">Nuclear transport factor 2 family protein</fullName>
    </recommendedName>
</protein>
<sequence>MRTPARRRTTVAVIAGLALGGAGAAAFVVLDRPDPPPPAPREAPSGDTGTPQALAQAVVARLNAKDLNGVIELTCAQGKSTGRRELTKAIPQLDPAVPAETRNAPIEFELRDVREFPDGFVASITVRFEGTVQEGSMRIQRSGEQWSLCGLNSPRIGGVG</sequence>
<evidence type="ECO:0000313" key="2">
    <source>
        <dbReference type="EMBL" id="MBP2325657.1"/>
    </source>
</evidence>
<reference evidence="2 3" key="1">
    <citation type="submission" date="2021-03" db="EMBL/GenBank/DDBJ databases">
        <title>Sequencing the genomes of 1000 actinobacteria strains.</title>
        <authorList>
            <person name="Klenk H.-P."/>
        </authorList>
    </citation>
    <scope>NUCLEOTIDE SEQUENCE [LARGE SCALE GENOMIC DNA]</scope>
    <source>
        <strain evidence="2 3">DSM 46670</strain>
    </source>
</reference>
<accession>A0ABS4TMM3</accession>
<gene>
    <name evidence="2" type="ORF">JOF56_006042</name>
</gene>
<name>A0ABS4TMM3_9PSEU</name>
<dbReference type="EMBL" id="JAGINW010000001">
    <property type="protein sequence ID" value="MBP2325657.1"/>
    <property type="molecule type" value="Genomic_DNA"/>
</dbReference>
<dbReference type="Proteomes" id="UP001519332">
    <property type="component" value="Unassembled WGS sequence"/>
</dbReference>
<evidence type="ECO:0008006" key="4">
    <source>
        <dbReference type="Google" id="ProtNLM"/>
    </source>
</evidence>
<dbReference type="RefSeq" id="WP_209642829.1">
    <property type="nucleotide sequence ID" value="NZ_JAGINW010000001.1"/>
</dbReference>
<comment type="caution">
    <text evidence="2">The sequence shown here is derived from an EMBL/GenBank/DDBJ whole genome shotgun (WGS) entry which is preliminary data.</text>
</comment>